<evidence type="ECO:0000313" key="1">
    <source>
        <dbReference type="EMBL" id="CAJ2641476.1"/>
    </source>
</evidence>
<protein>
    <submittedName>
        <fullName evidence="1">Uncharacterized protein</fullName>
    </submittedName>
</protein>
<proteinExistence type="predicted"/>
<name>A0ACB0JBU8_TRIPR</name>
<organism evidence="1 2">
    <name type="scientific">Trifolium pratense</name>
    <name type="common">Red clover</name>
    <dbReference type="NCBI Taxonomy" id="57577"/>
    <lineage>
        <taxon>Eukaryota</taxon>
        <taxon>Viridiplantae</taxon>
        <taxon>Streptophyta</taxon>
        <taxon>Embryophyta</taxon>
        <taxon>Tracheophyta</taxon>
        <taxon>Spermatophyta</taxon>
        <taxon>Magnoliopsida</taxon>
        <taxon>eudicotyledons</taxon>
        <taxon>Gunneridae</taxon>
        <taxon>Pentapetalae</taxon>
        <taxon>rosids</taxon>
        <taxon>fabids</taxon>
        <taxon>Fabales</taxon>
        <taxon>Fabaceae</taxon>
        <taxon>Papilionoideae</taxon>
        <taxon>50 kb inversion clade</taxon>
        <taxon>NPAAA clade</taxon>
        <taxon>Hologalegina</taxon>
        <taxon>IRL clade</taxon>
        <taxon>Trifolieae</taxon>
        <taxon>Trifolium</taxon>
    </lineage>
</organism>
<dbReference type="Proteomes" id="UP001177021">
    <property type="component" value="Unassembled WGS sequence"/>
</dbReference>
<reference evidence="1" key="1">
    <citation type="submission" date="2023-10" db="EMBL/GenBank/DDBJ databases">
        <authorList>
            <person name="Rodriguez Cubillos JULIANA M."/>
            <person name="De Vega J."/>
        </authorList>
    </citation>
    <scope>NUCLEOTIDE SEQUENCE</scope>
</reference>
<keyword evidence="2" id="KW-1185">Reference proteome</keyword>
<dbReference type="EMBL" id="CASHSV030000024">
    <property type="protein sequence ID" value="CAJ2641476.1"/>
    <property type="molecule type" value="Genomic_DNA"/>
</dbReference>
<evidence type="ECO:0000313" key="2">
    <source>
        <dbReference type="Proteomes" id="UP001177021"/>
    </source>
</evidence>
<gene>
    <name evidence="1" type="ORF">MILVUS5_LOCUS11124</name>
</gene>
<comment type="caution">
    <text evidence="1">The sequence shown here is derived from an EMBL/GenBank/DDBJ whole genome shotgun (WGS) entry which is preliminary data.</text>
</comment>
<accession>A0ACB0JBU8</accession>
<sequence length="137" mass="15231">MEVVECGKAKVTGTLLDGLCIKVPKLLAPEPQLADTCSYCSDIFYGGSSSVFANIHCYFDYSAGVRIFDFVSQAGGNEIASLLSFMKLYTYPIDNSYELNMFSHAIRNFTFECSCLTIDDAFRRLSLLLTMHFAAEI</sequence>